<sequence>MVALIIAILSLQTEPPPDLLRQVAQREAETETVRSQYLYRQSVNIEEFADRGRLAGNYRELREVIFSPSGERNEQFAEKPTSRLQRLILTDEDFQDIRNIQPLLLTPELLPRYQVKFRGEETVDGVECWVLSLQPRQILRGMRLFEGEMWVDKKSLGVVRTYGQAVPPIYSKGQENLFPRFTTLRRALDGVHYFPVLTHADDTLPFKTGPLRIKLTIRYSAYKKFGSESTITFEPPAVK</sequence>
<dbReference type="Gene3D" id="2.50.20.10">
    <property type="entry name" value="Lipoprotein localisation LolA/LolB/LppX"/>
    <property type="match status" value="1"/>
</dbReference>
<accession>A0A7S7SI83</accession>
<protein>
    <submittedName>
        <fullName evidence="1">Uncharacterized protein</fullName>
    </submittedName>
</protein>
<dbReference type="KEGG" id="pfer:IRI77_21755"/>
<evidence type="ECO:0000313" key="1">
    <source>
        <dbReference type="EMBL" id="QOY85448.1"/>
    </source>
</evidence>
<organism evidence="1 2">
    <name type="scientific">Paludibaculum fermentans</name>
    <dbReference type="NCBI Taxonomy" id="1473598"/>
    <lineage>
        <taxon>Bacteria</taxon>
        <taxon>Pseudomonadati</taxon>
        <taxon>Acidobacteriota</taxon>
        <taxon>Terriglobia</taxon>
        <taxon>Bryobacterales</taxon>
        <taxon>Bryobacteraceae</taxon>
        <taxon>Paludibaculum</taxon>
    </lineage>
</organism>
<name>A0A7S7SI83_PALFE</name>
<keyword evidence="2" id="KW-1185">Reference proteome</keyword>
<proteinExistence type="predicted"/>
<dbReference type="Proteomes" id="UP000593892">
    <property type="component" value="Chromosome"/>
</dbReference>
<dbReference type="EMBL" id="CP063849">
    <property type="protein sequence ID" value="QOY85448.1"/>
    <property type="molecule type" value="Genomic_DNA"/>
</dbReference>
<reference evidence="1 2" key="1">
    <citation type="submission" date="2020-10" db="EMBL/GenBank/DDBJ databases">
        <title>Complete genome sequence of Paludibaculum fermentans P105T, a facultatively anaerobic acidobacterium capable of dissimilatory Fe(III) reduction.</title>
        <authorList>
            <person name="Dedysh S.N."/>
            <person name="Beletsky A.V."/>
            <person name="Kulichevskaya I.S."/>
            <person name="Mardanov A.V."/>
            <person name="Ravin N.V."/>
        </authorList>
    </citation>
    <scope>NUCLEOTIDE SEQUENCE [LARGE SCALE GENOMIC DNA]</scope>
    <source>
        <strain evidence="1 2">P105</strain>
    </source>
</reference>
<evidence type="ECO:0000313" key="2">
    <source>
        <dbReference type="Proteomes" id="UP000593892"/>
    </source>
</evidence>
<gene>
    <name evidence="1" type="ORF">IRI77_21755</name>
</gene>
<dbReference type="RefSeq" id="WP_194447118.1">
    <property type="nucleotide sequence ID" value="NZ_CP063849.1"/>
</dbReference>
<dbReference type="AlphaFoldDB" id="A0A7S7SI83"/>